<dbReference type="Pfam" id="PF13201">
    <property type="entry name" value="PCMD"/>
    <property type="match status" value="1"/>
</dbReference>
<dbReference type="InterPro" id="IPR025112">
    <property type="entry name" value="PCMD"/>
</dbReference>
<dbReference type="RefSeq" id="WP_126616686.1">
    <property type="nucleotide sequence ID" value="NZ_CP034562.1"/>
</dbReference>
<evidence type="ECO:0000313" key="2">
    <source>
        <dbReference type="EMBL" id="AZQ63715.1"/>
    </source>
</evidence>
<reference evidence="2 3" key="1">
    <citation type="submission" date="2018-12" db="EMBL/GenBank/DDBJ databases">
        <title>Flammeovirga pectinis sp. nov., isolated from the gut of the Korean scallop, Patinopecten yessoensis.</title>
        <authorList>
            <person name="Bae J.-W."/>
            <person name="Jeong Y.-S."/>
            <person name="Kang W."/>
        </authorList>
    </citation>
    <scope>NUCLEOTIDE SEQUENCE [LARGE SCALE GENOMIC DNA]</scope>
    <source>
        <strain evidence="2 3">L12M1</strain>
    </source>
</reference>
<evidence type="ECO:0000313" key="3">
    <source>
        <dbReference type="Proteomes" id="UP000267268"/>
    </source>
</evidence>
<dbReference type="Proteomes" id="UP000267268">
    <property type="component" value="Chromosome 1"/>
</dbReference>
<dbReference type="Gene3D" id="2.60.40.2340">
    <property type="match status" value="1"/>
</dbReference>
<feature type="domain" description="Putative carbohydrate metabolism" evidence="1">
    <location>
        <begin position="230"/>
        <end position="428"/>
    </location>
</feature>
<protein>
    <recommendedName>
        <fullName evidence="1">Putative carbohydrate metabolism domain-containing protein</fullName>
    </recommendedName>
</protein>
<dbReference type="InterPro" id="IPR038653">
    <property type="entry name" value="Put_CMD_sf"/>
</dbReference>
<gene>
    <name evidence="2" type="ORF">EI427_16235</name>
</gene>
<dbReference type="KEGG" id="fll:EI427_16235"/>
<evidence type="ECO:0000259" key="1">
    <source>
        <dbReference type="Pfam" id="PF13201"/>
    </source>
</evidence>
<dbReference type="Gene3D" id="2.60.120.890">
    <property type="entry name" value="BT2081, beta-jelly-roll domain"/>
    <property type="match status" value="1"/>
</dbReference>
<proteinExistence type="predicted"/>
<dbReference type="AlphaFoldDB" id="A0A3Q9FMS4"/>
<keyword evidence="3" id="KW-1185">Reference proteome</keyword>
<dbReference type="EMBL" id="CP034562">
    <property type="protein sequence ID" value="AZQ63715.1"/>
    <property type="molecule type" value="Genomic_DNA"/>
</dbReference>
<accession>A0A3Q9FMS4</accession>
<name>A0A3Q9FMS4_9BACT</name>
<organism evidence="2 3">
    <name type="scientific">Flammeovirga pectinis</name>
    <dbReference type="NCBI Taxonomy" id="2494373"/>
    <lineage>
        <taxon>Bacteria</taxon>
        <taxon>Pseudomonadati</taxon>
        <taxon>Bacteroidota</taxon>
        <taxon>Cytophagia</taxon>
        <taxon>Cytophagales</taxon>
        <taxon>Flammeovirgaceae</taxon>
        <taxon>Flammeovirga</taxon>
    </lineage>
</organism>
<dbReference type="OrthoDB" id="1466621at2"/>
<dbReference type="PROSITE" id="PS51257">
    <property type="entry name" value="PROKAR_LIPOPROTEIN"/>
    <property type="match status" value="1"/>
</dbReference>
<sequence length="434" mass="47357">MKKYYIILLGLSFLIGSCIKNDIPFPTVFGEIEQFSINGQQGQSIISTDKQTVEITMPFGTDLTALEIDDIVLSKGAKLMSDTSKVKDFSIPVVLRVETYQEYLWEIKVKEGEQQIDVTALKIKGQISSSVDVLTQTVRVVVPVGSDVTNLEVEAMNFIPASAKSSIDVTSIKDFTSPVTVTFNGTSTWTIRVAIEGQVAQGEQLPFADFKTWYQHGTGAQSFYLPGNDLTSIWQSGDRGASELTIKTYPQTVVPYPSFSQQDYAVLETKKAVGIIAAGSLFVGGISGSGISNVVTDFGVPFTDRPTSFSTEIQYKPNKYNGSTVDECDVFVVLQVREGGKNYRLATGWFRTNTAMSTFEVKDIPMIYGNSNALASYMMPSSSNKELPEEGFYSDINAAPTHIVVAFSSSAHGAKFEGAEGSQLKVKGIKLNYN</sequence>